<gene>
    <name evidence="1" type="ORF">HMPREF9087_2562</name>
</gene>
<dbReference type="Proteomes" id="UP000004835">
    <property type="component" value="Unassembled WGS sequence"/>
</dbReference>
<evidence type="ECO:0000313" key="1">
    <source>
        <dbReference type="EMBL" id="EGC68573.1"/>
    </source>
</evidence>
<reference evidence="1 2" key="1">
    <citation type="submission" date="2011-01" db="EMBL/GenBank/DDBJ databases">
        <authorList>
            <person name="Muzny D."/>
            <person name="Qin X."/>
            <person name="Deng J."/>
            <person name="Jiang H."/>
            <person name="Liu Y."/>
            <person name="Qu J."/>
            <person name="Song X.-Z."/>
            <person name="Zhang L."/>
            <person name="Thornton R."/>
            <person name="Coyle M."/>
            <person name="Francisco L."/>
            <person name="Jackson L."/>
            <person name="Javaid M."/>
            <person name="Korchina V."/>
            <person name="Kovar C."/>
            <person name="Mata R."/>
            <person name="Mathew T."/>
            <person name="Ngo R."/>
            <person name="Nguyen L."/>
            <person name="Nguyen N."/>
            <person name="Okwuonu G."/>
            <person name="Ongeri F."/>
            <person name="Pham C."/>
            <person name="Simmons D."/>
            <person name="Wilczek-Boney K."/>
            <person name="Hale W."/>
            <person name="Jakkamsetti A."/>
            <person name="Pham P."/>
            <person name="Ruth R."/>
            <person name="San Lucas F."/>
            <person name="Warren J."/>
            <person name="Zhang J."/>
            <person name="Zhao Z."/>
            <person name="Zhou C."/>
            <person name="Zhu D."/>
            <person name="Lee S."/>
            <person name="Bess C."/>
            <person name="Blankenburg K."/>
            <person name="Forbes L."/>
            <person name="Fu Q."/>
            <person name="Gubbala S."/>
            <person name="Hirani K."/>
            <person name="Jayaseelan J.C."/>
            <person name="Lara F."/>
            <person name="Munidasa M."/>
            <person name="Palculict T."/>
            <person name="Patil S."/>
            <person name="Pu L.-L."/>
            <person name="Saada N."/>
            <person name="Tang L."/>
            <person name="Weissenberger G."/>
            <person name="Zhu Y."/>
            <person name="Hemphill L."/>
            <person name="Shang Y."/>
            <person name="Youmans B."/>
            <person name="Ayvaz T."/>
            <person name="Ross M."/>
            <person name="Santibanez J."/>
            <person name="Aqrawi P."/>
            <person name="Gross S."/>
            <person name="Joshi V."/>
            <person name="Fowler G."/>
            <person name="Nazareth L."/>
            <person name="Reid J."/>
            <person name="Worley K."/>
            <person name="Petrosino J."/>
            <person name="Highlander S."/>
            <person name="Gibbs R."/>
        </authorList>
    </citation>
    <scope>NUCLEOTIDE SEQUENCE [LARGE SCALE GENOMIC DNA]</scope>
    <source>
        <strain evidence="1 2">ATCC 12755</strain>
    </source>
</reference>
<accession>F0EMT8</accession>
<protein>
    <submittedName>
        <fullName evidence="1">Uncharacterized protein</fullName>
    </submittedName>
</protein>
<dbReference type="AlphaFoldDB" id="F0EMT8"/>
<comment type="caution">
    <text evidence="1">The sequence shown here is derived from an EMBL/GenBank/DDBJ whole genome shotgun (WGS) entry which is preliminary data.</text>
</comment>
<proteinExistence type="predicted"/>
<organism evidence="1 2">
    <name type="scientific">Enterococcus casseliflavus ATCC 12755</name>
    <dbReference type="NCBI Taxonomy" id="888066"/>
    <lineage>
        <taxon>Bacteria</taxon>
        <taxon>Bacillati</taxon>
        <taxon>Bacillota</taxon>
        <taxon>Bacilli</taxon>
        <taxon>Lactobacillales</taxon>
        <taxon>Enterococcaceae</taxon>
        <taxon>Enterococcus</taxon>
    </lineage>
</organism>
<evidence type="ECO:0000313" key="2">
    <source>
        <dbReference type="Proteomes" id="UP000004835"/>
    </source>
</evidence>
<dbReference type="HOGENOM" id="CLU_2698835_0_0_9"/>
<dbReference type="EMBL" id="AEWT01000026">
    <property type="protein sequence ID" value="EGC68573.1"/>
    <property type="molecule type" value="Genomic_DNA"/>
</dbReference>
<sequence length="73" mass="8597">MENGKIKTIFLQQKNDGTNHSAIFIECKFLDKMTMYCRIRVLLRQIFKKRLNQIETIDTLFDKKSQGNVGCLK</sequence>
<name>F0EMT8_ENTCA</name>